<dbReference type="GO" id="GO:0003676">
    <property type="term" value="F:nucleic acid binding"/>
    <property type="evidence" value="ECO:0007669"/>
    <property type="project" value="InterPro"/>
</dbReference>
<dbReference type="AlphaFoldDB" id="A0A0D6DVE7"/>
<gene>
    <name evidence="2" type="ORF">LACPI_0727</name>
</gene>
<dbReference type="PROSITE" id="PS50994">
    <property type="entry name" value="INTEGRASE"/>
    <property type="match status" value="1"/>
</dbReference>
<dbReference type="GO" id="GO:0015074">
    <property type="term" value="P:DNA integration"/>
    <property type="evidence" value="ECO:0007669"/>
    <property type="project" value="InterPro"/>
</dbReference>
<dbReference type="EMBL" id="LN774769">
    <property type="protein sequence ID" value="CEN27927.1"/>
    <property type="molecule type" value="Genomic_DNA"/>
</dbReference>
<dbReference type="InterPro" id="IPR050900">
    <property type="entry name" value="Transposase_IS3/IS150/IS904"/>
</dbReference>
<evidence type="ECO:0000259" key="1">
    <source>
        <dbReference type="PROSITE" id="PS50994"/>
    </source>
</evidence>
<dbReference type="KEGG" id="lpk:LACPI_0727"/>
<name>A0A0D6DVE7_9LACT</name>
<dbReference type="PANTHER" id="PTHR46889:SF7">
    <property type="entry name" value="TRANSPOSASE FOR INSERTION SEQUENCE ELEMENT IS904"/>
    <property type="match status" value="1"/>
</dbReference>
<dbReference type="InterPro" id="IPR001584">
    <property type="entry name" value="Integrase_cat-core"/>
</dbReference>
<organism evidence="2 3">
    <name type="scientific">Pseudolactococcus piscium MKFS47</name>
    <dbReference type="NCBI Taxonomy" id="297352"/>
    <lineage>
        <taxon>Bacteria</taxon>
        <taxon>Bacillati</taxon>
        <taxon>Bacillota</taxon>
        <taxon>Bacilli</taxon>
        <taxon>Lactobacillales</taxon>
        <taxon>Streptococcaceae</taxon>
        <taxon>Pseudolactococcus</taxon>
    </lineage>
</organism>
<dbReference type="HOGENOM" id="CLU_027402_41_5_9"/>
<dbReference type="Pfam" id="PF13683">
    <property type="entry name" value="rve_3"/>
    <property type="match status" value="1"/>
</dbReference>
<evidence type="ECO:0000313" key="2">
    <source>
        <dbReference type="EMBL" id="CEN27927.1"/>
    </source>
</evidence>
<accession>A0A0D6DVE7</accession>
<sequence>MKAYEERLCELGIAHSYSQKGYPYDNASIESFHAILKKEEVYQTVYPDFESAKQELFRYIEGWYNQNRIHSRINYLTPNQVEQGA</sequence>
<feature type="domain" description="Integrase catalytic" evidence="1">
    <location>
        <begin position="1"/>
        <end position="85"/>
    </location>
</feature>
<reference evidence="3" key="1">
    <citation type="submission" date="2015-01" db="EMBL/GenBank/DDBJ databases">
        <authorList>
            <person name="Andreevskaya M."/>
        </authorList>
    </citation>
    <scope>NUCLEOTIDE SEQUENCE [LARGE SCALE GENOMIC DNA]</scope>
    <source>
        <strain evidence="3">MKFS47</strain>
    </source>
</reference>
<dbReference type="Gene3D" id="3.30.420.10">
    <property type="entry name" value="Ribonuclease H-like superfamily/Ribonuclease H"/>
    <property type="match status" value="1"/>
</dbReference>
<dbReference type="SUPFAM" id="SSF53098">
    <property type="entry name" value="Ribonuclease H-like"/>
    <property type="match status" value="1"/>
</dbReference>
<dbReference type="PANTHER" id="PTHR46889">
    <property type="entry name" value="TRANSPOSASE INSF FOR INSERTION SEQUENCE IS3B-RELATED"/>
    <property type="match status" value="1"/>
</dbReference>
<proteinExistence type="predicted"/>
<evidence type="ECO:0000313" key="3">
    <source>
        <dbReference type="Proteomes" id="UP000033166"/>
    </source>
</evidence>
<dbReference type="RefSeq" id="WP_082095397.1">
    <property type="nucleotide sequence ID" value="NZ_LN774769.1"/>
</dbReference>
<dbReference type="InterPro" id="IPR036397">
    <property type="entry name" value="RNaseH_sf"/>
</dbReference>
<protein>
    <submittedName>
        <fullName evidence="2">Integrase core domain-containing protein</fullName>
    </submittedName>
</protein>
<dbReference type="InterPro" id="IPR012337">
    <property type="entry name" value="RNaseH-like_sf"/>
</dbReference>
<dbReference type="Proteomes" id="UP000033166">
    <property type="component" value="Chromosome I"/>
</dbReference>